<comment type="caution">
    <text evidence="2">The sequence shown here is derived from an EMBL/GenBank/DDBJ whole genome shotgun (WGS) entry which is preliminary data.</text>
</comment>
<sequence length="138" mass="15505">MQMRCSCIDSALVHCWAIKVVCLVWFASPTLSSLCRWSVFQRIPPRVVDSHARQLLSPASNILTSGGSHIHYRWTTCTAPCLNCIDCLLRGSREACKRTELAINQSPQKAEKPQSQRPNASTPSLTIPFMIRRKGHRS</sequence>
<evidence type="ECO:0000256" key="1">
    <source>
        <dbReference type="SAM" id="MobiDB-lite"/>
    </source>
</evidence>
<accession>A0ABY2GX37</accession>
<protein>
    <recommendedName>
        <fullName evidence="4">Secreted protein</fullName>
    </recommendedName>
</protein>
<feature type="region of interest" description="Disordered" evidence="1">
    <location>
        <begin position="105"/>
        <end position="138"/>
    </location>
</feature>
<keyword evidence="3" id="KW-1185">Reference proteome</keyword>
<dbReference type="GeneID" id="300579524"/>
<evidence type="ECO:0008006" key="4">
    <source>
        <dbReference type="Google" id="ProtNLM"/>
    </source>
</evidence>
<gene>
    <name evidence="2" type="ORF">CCMA1212_007916</name>
</gene>
<dbReference type="EMBL" id="PPTA01000011">
    <property type="protein sequence ID" value="TFB00560.1"/>
    <property type="molecule type" value="Genomic_DNA"/>
</dbReference>
<evidence type="ECO:0000313" key="3">
    <source>
        <dbReference type="Proteomes" id="UP001642720"/>
    </source>
</evidence>
<dbReference type="Proteomes" id="UP001642720">
    <property type="component" value="Unassembled WGS sequence"/>
</dbReference>
<evidence type="ECO:0000313" key="2">
    <source>
        <dbReference type="EMBL" id="TFB00560.1"/>
    </source>
</evidence>
<name>A0ABY2GX37_9HYPO</name>
<proteinExistence type="predicted"/>
<organism evidence="2 3">
    <name type="scientific">Trichoderma ghanense</name>
    <dbReference type="NCBI Taxonomy" id="65468"/>
    <lineage>
        <taxon>Eukaryota</taxon>
        <taxon>Fungi</taxon>
        <taxon>Dikarya</taxon>
        <taxon>Ascomycota</taxon>
        <taxon>Pezizomycotina</taxon>
        <taxon>Sordariomycetes</taxon>
        <taxon>Hypocreomycetidae</taxon>
        <taxon>Hypocreales</taxon>
        <taxon>Hypocreaceae</taxon>
        <taxon>Trichoderma</taxon>
    </lineage>
</organism>
<reference evidence="2 3" key="1">
    <citation type="submission" date="2018-01" db="EMBL/GenBank/DDBJ databases">
        <title>Genome characterization of the sugarcane-associated fungus Trichoderma ghanense CCMA-1212 and their application in lignocelulose bioconversion.</title>
        <authorList>
            <person name="Steindorff A.S."/>
            <person name="Mendes T.D."/>
            <person name="Vilela E.S.D."/>
            <person name="Rodrigues D.S."/>
            <person name="Formighieri E.F."/>
            <person name="Melo I.S."/>
            <person name="Favaro L.C.L."/>
        </authorList>
    </citation>
    <scope>NUCLEOTIDE SEQUENCE [LARGE SCALE GENOMIC DNA]</scope>
    <source>
        <strain evidence="2 3">CCMA-1212</strain>
    </source>
</reference>
<feature type="compositionally biased region" description="Polar residues" evidence="1">
    <location>
        <begin position="115"/>
        <end position="125"/>
    </location>
</feature>
<dbReference type="RefSeq" id="XP_073556761.1">
    <property type="nucleotide sequence ID" value="XM_073705074.1"/>
</dbReference>